<keyword evidence="1" id="KW-0812">Transmembrane</keyword>
<feature type="transmembrane region" description="Helical" evidence="1">
    <location>
        <begin position="12"/>
        <end position="32"/>
    </location>
</feature>
<dbReference type="AlphaFoldDB" id="A0AAQ2HGL0"/>
<reference evidence="2 3" key="1">
    <citation type="submission" date="2019-03" db="EMBL/GenBank/DDBJ databases">
        <title>Genomics of glacier-inhabiting Cryobacterium strains.</title>
        <authorList>
            <person name="Liu Q."/>
            <person name="Xin Y.-H."/>
        </authorList>
    </citation>
    <scope>NUCLEOTIDE SEQUENCE [LARGE SCALE GENOMIC DNA]</scope>
    <source>
        <strain evidence="3">TMT1-22</strain>
    </source>
</reference>
<organism evidence="2 3">
    <name type="scientific">Cryobacterium shii</name>
    <dbReference type="NCBI Taxonomy" id="1259235"/>
    <lineage>
        <taxon>Bacteria</taxon>
        <taxon>Bacillati</taxon>
        <taxon>Actinomycetota</taxon>
        <taxon>Actinomycetes</taxon>
        <taxon>Micrococcales</taxon>
        <taxon>Microbacteriaceae</taxon>
        <taxon>Cryobacterium</taxon>
    </lineage>
</organism>
<keyword evidence="1" id="KW-1133">Transmembrane helix</keyword>
<dbReference type="RefSeq" id="WP_134366750.1">
    <property type="nucleotide sequence ID" value="NZ_SOFY01000013.1"/>
</dbReference>
<keyword evidence="1" id="KW-0472">Membrane</keyword>
<evidence type="ECO:0000313" key="2">
    <source>
        <dbReference type="EMBL" id="TFC51716.1"/>
    </source>
</evidence>
<evidence type="ECO:0000256" key="1">
    <source>
        <dbReference type="SAM" id="Phobius"/>
    </source>
</evidence>
<comment type="caution">
    <text evidence="2">The sequence shown here is derived from an EMBL/GenBank/DDBJ whole genome shotgun (WGS) entry which is preliminary data.</text>
</comment>
<dbReference type="Proteomes" id="UP000297403">
    <property type="component" value="Unassembled WGS sequence"/>
</dbReference>
<dbReference type="EMBL" id="SOFY01000013">
    <property type="protein sequence ID" value="TFC51716.1"/>
    <property type="molecule type" value="Genomic_DNA"/>
</dbReference>
<evidence type="ECO:0000313" key="3">
    <source>
        <dbReference type="Proteomes" id="UP000297403"/>
    </source>
</evidence>
<proteinExistence type="predicted"/>
<sequence length="69" mass="7065">MTRADLQDLGELLDSGFAALIVVAAAGLRGAIERAIGHAATIAVRPVAADEERPVRALDEVRAAITATG</sequence>
<protein>
    <submittedName>
        <fullName evidence="2">Uncharacterized protein</fullName>
    </submittedName>
</protein>
<keyword evidence="3" id="KW-1185">Reference proteome</keyword>
<accession>A0AAQ2HGL0</accession>
<gene>
    <name evidence="2" type="ORF">E3O49_03530</name>
</gene>
<name>A0AAQ2HGL0_9MICO</name>